<protein>
    <recommendedName>
        <fullName evidence="4">DUF819 domain-containing protein</fullName>
    </recommendedName>
</protein>
<keyword evidence="1" id="KW-0472">Membrane</keyword>
<dbReference type="PANTHER" id="PTHR34289:SF8">
    <property type="entry name" value="DUF819 DOMAIN-CONTAINING PROTEIN"/>
    <property type="match status" value="1"/>
</dbReference>
<evidence type="ECO:0000313" key="3">
    <source>
        <dbReference type="Proteomes" id="UP000789595"/>
    </source>
</evidence>
<dbReference type="InterPro" id="IPR008537">
    <property type="entry name" value="DUF819"/>
</dbReference>
<feature type="transmembrane region" description="Helical" evidence="1">
    <location>
        <begin position="233"/>
        <end position="250"/>
    </location>
</feature>
<dbReference type="EMBL" id="CAKKNE010000005">
    <property type="protein sequence ID" value="CAH0377267.1"/>
    <property type="molecule type" value="Genomic_DNA"/>
</dbReference>
<comment type="caution">
    <text evidence="2">The sequence shown here is derived from an EMBL/GenBank/DDBJ whole genome shotgun (WGS) entry which is preliminary data.</text>
</comment>
<feature type="transmembrane region" description="Helical" evidence="1">
    <location>
        <begin position="256"/>
        <end position="275"/>
    </location>
</feature>
<dbReference type="AlphaFoldDB" id="A0A8J2SUJ3"/>
<feature type="transmembrane region" description="Helical" evidence="1">
    <location>
        <begin position="287"/>
        <end position="306"/>
    </location>
</feature>
<gene>
    <name evidence="2" type="ORF">PECAL_5P18240</name>
</gene>
<accession>A0A8J2SUJ3</accession>
<keyword evidence="3" id="KW-1185">Reference proteome</keyword>
<dbReference type="PANTHER" id="PTHR34289">
    <property type="entry name" value="PROTEIN, PUTATIVE (DUF819)-RELATED"/>
    <property type="match status" value="1"/>
</dbReference>
<dbReference type="Pfam" id="PF05684">
    <property type="entry name" value="DUF819"/>
    <property type="match status" value="1"/>
</dbReference>
<evidence type="ECO:0000313" key="2">
    <source>
        <dbReference type="EMBL" id="CAH0377267.1"/>
    </source>
</evidence>
<feature type="transmembrane region" description="Helical" evidence="1">
    <location>
        <begin position="125"/>
        <end position="147"/>
    </location>
</feature>
<organism evidence="2 3">
    <name type="scientific">Pelagomonas calceolata</name>
    <dbReference type="NCBI Taxonomy" id="35677"/>
    <lineage>
        <taxon>Eukaryota</taxon>
        <taxon>Sar</taxon>
        <taxon>Stramenopiles</taxon>
        <taxon>Ochrophyta</taxon>
        <taxon>Pelagophyceae</taxon>
        <taxon>Pelagomonadales</taxon>
        <taxon>Pelagomonadaceae</taxon>
        <taxon>Pelagomonas</taxon>
    </lineage>
</organism>
<evidence type="ECO:0000256" key="1">
    <source>
        <dbReference type="SAM" id="Phobius"/>
    </source>
</evidence>
<name>A0A8J2SUJ3_9STRA</name>
<evidence type="ECO:0008006" key="4">
    <source>
        <dbReference type="Google" id="ProtNLM"/>
    </source>
</evidence>
<feature type="transmembrane region" description="Helical" evidence="1">
    <location>
        <begin position="371"/>
        <end position="398"/>
    </location>
</feature>
<dbReference type="OrthoDB" id="45797at2759"/>
<feature type="transmembrane region" description="Helical" evidence="1">
    <location>
        <begin position="312"/>
        <end position="333"/>
    </location>
</feature>
<keyword evidence="1" id="KW-0812">Transmembrane</keyword>
<reference evidence="2" key="1">
    <citation type="submission" date="2021-11" db="EMBL/GenBank/DDBJ databases">
        <authorList>
            <consortium name="Genoscope - CEA"/>
            <person name="William W."/>
        </authorList>
    </citation>
    <scope>NUCLEOTIDE SEQUENCE</scope>
</reference>
<keyword evidence="1" id="KW-1133">Transmembrane helix</keyword>
<sequence length="399" mass="39906">MRATLLYACGASALLTPLRRAPPARLARPPTALRAVPVQSEWTTWALLGTTGALGLYAEENSKLGAALSSNVVTMVAALVLANLGALPTSSPVYGTVVKKLVPLAVAALLFDADLDRVRREGRRLLAPFVVAALGTIAGTVVAWRLVPLQRGIPALAARATMASALTARHIGGAVNYVSVAEYGGAAPELVAAGIAADNAVVAPYFVGLFAASGPAKGGNKGGAKRADPAISATDAAAAVAAALSIVALADAAAPAHLLLPLTTAVAVAFATLAPSLGARLAPAGRIVGVVAMQLFVAAIGAAGRVRGLARSGVWLAAFSAVQLAVHFCVLGAAKAFFGLPIRELAVASNAAVGGPTTAAAMATAKGWDDLVLPALLVGILGYATGTFVSIGLLSMWVR</sequence>
<dbReference type="Proteomes" id="UP000789595">
    <property type="component" value="Unassembled WGS sequence"/>
</dbReference>
<proteinExistence type="predicted"/>